<dbReference type="STRING" id="1715989.NITINOP_0776"/>
<evidence type="ECO:0000256" key="6">
    <source>
        <dbReference type="SAM" id="Phobius"/>
    </source>
</evidence>
<evidence type="ECO:0000313" key="8">
    <source>
        <dbReference type="EMBL" id="CUQ65751.1"/>
    </source>
</evidence>
<reference evidence="9" key="1">
    <citation type="submission" date="2015-09" db="EMBL/GenBank/DDBJ databases">
        <authorList>
            <person name="Daims H."/>
        </authorList>
    </citation>
    <scope>NUCLEOTIDE SEQUENCE [LARGE SCALE GENOMIC DNA]</scope>
</reference>
<dbReference type="Pfam" id="PF06305">
    <property type="entry name" value="LapA_dom"/>
    <property type="match status" value="1"/>
</dbReference>
<evidence type="ECO:0000256" key="4">
    <source>
        <dbReference type="ARBA" id="ARBA00023136"/>
    </source>
</evidence>
<feature type="transmembrane region" description="Helical" evidence="6">
    <location>
        <begin position="45"/>
        <end position="65"/>
    </location>
</feature>
<evidence type="ECO:0000259" key="7">
    <source>
        <dbReference type="Pfam" id="PF06305"/>
    </source>
</evidence>
<accession>A0A0S4KN24</accession>
<keyword evidence="3 6" id="KW-1133">Transmembrane helix</keyword>
<dbReference type="GO" id="GO:0005886">
    <property type="term" value="C:plasma membrane"/>
    <property type="evidence" value="ECO:0007669"/>
    <property type="project" value="InterPro"/>
</dbReference>
<evidence type="ECO:0000256" key="1">
    <source>
        <dbReference type="ARBA" id="ARBA00022475"/>
    </source>
</evidence>
<gene>
    <name evidence="8" type="ORF">NITINOP_0776</name>
</gene>
<dbReference type="OrthoDB" id="9799515at2"/>
<keyword evidence="4 6" id="KW-0472">Membrane</keyword>
<dbReference type="KEGG" id="nio:NITINOP_0776"/>
<name>A0A0S4KN24_9BACT</name>
<feature type="domain" description="Lipopolysaccharide assembly protein A" evidence="7">
    <location>
        <begin position="23"/>
        <end position="86"/>
    </location>
</feature>
<keyword evidence="1" id="KW-1003">Cell membrane</keyword>
<dbReference type="AlphaFoldDB" id="A0A0S4KN24"/>
<sequence>MIRVILVGILLLLSLAFFLQNQEQEVTLRYFFGLLEESTPVYKPILAGFVVGLLVAGILLFPPWIRGRIELRRKMRALQEAEVDLERLRQSFEKLSVRPASPSSLEHPQDHTDER</sequence>
<feature type="region of interest" description="Disordered" evidence="5">
    <location>
        <begin position="95"/>
        <end position="115"/>
    </location>
</feature>
<keyword evidence="9" id="KW-1185">Reference proteome</keyword>
<evidence type="ECO:0000256" key="3">
    <source>
        <dbReference type="ARBA" id="ARBA00022989"/>
    </source>
</evidence>
<dbReference type="InterPro" id="IPR010445">
    <property type="entry name" value="LapA_dom"/>
</dbReference>
<protein>
    <recommendedName>
        <fullName evidence="7">Lipopolysaccharide assembly protein A domain-containing protein</fullName>
    </recommendedName>
</protein>
<evidence type="ECO:0000313" key="9">
    <source>
        <dbReference type="Proteomes" id="UP000066284"/>
    </source>
</evidence>
<keyword evidence="2 6" id="KW-0812">Transmembrane</keyword>
<evidence type="ECO:0000256" key="2">
    <source>
        <dbReference type="ARBA" id="ARBA00022692"/>
    </source>
</evidence>
<evidence type="ECO:0000256" key="5">
    <source>
        <dbReference type="SAM" id="MobiDB-lite"/>
    </source>
</evidence>
<proteinExistence type="predicted"/>
<dbReference type="EMBL" id="LN885086">
    <property type="protein sequence ID" value="CUQ65751.1"/>
    <property type="molecule type" value="Genomic_DNA"/>
</dbReference>
<dbReference type="Proteomes" id="UP000066284">
    <property type="component" value="Chromosome 1"/>
</dbReference>
<organism evidence="8 9">
    <name type="scientific">Candidatus Nitrospira inopinata</name>
    <dbReference type="NCBI Taxonomy" id="1715989"/>
    <lineage>
        <taxon>Bacteria</taxon>
        <taxon>Pseudomonadati</taxon>
        <taxon>Nitrospirota</taxon>
        <taxon>Nitrospiria</taxon>
        <taxon>Nitrospirales</taxon>
        <taxon>Nitrospiraceae</taxon>
        <taxon>Nitrospira</taxon>
    </lineage>
</organism>